<evidence type="ECO:0000256" key="2">
    <source>
        <dbReference type="ARBA" id="ARBA00005336"/>
    </source>
</evidence>
<dbReference type="InterPro" id="IPR017853">
    <property type="entry name" value="GH"/>
</dbReference>
<protein>
    <recommendedName>
        <fullName evidence="3">beta-glucosidase</fullName>
        <ecNumber evidence="3">3.2.1.21</ecNumber>
    </recommendedName>
</protein>
<dbReference type="Gene3D" id="2.60.40.10">
    <property type="entry name" value="Immunoglobulins"/>
    <property type="match status" value="1"/>
</dbReference>
<sequence>MDFDILPFSGSARRKLSRRAFLAGSAALATVARALAAARPLAPDPHIEDLLRRMTLEEKAAQLSIFRSPISSAAINPQGRREPTREDAMEDVRRGLAAGYFNGFDIAFNRELQRIAVEESRLRIPLIFAADVIHGLKTTYPIPLGEAASFDPELCRRTARAAAEEASAFGLHWTFAPAIDVARDERWGRVLEGAGEDSWLGARIAAARVRGFQGDDLRADDSLLACPKHFAGYGGVEGGMEYNTVDIPETELRQVHLPPFKAAFDAGALSTMTAFNDIAGVPCTANRRLLTEILRGEWRFRGLVVSDFQSVRELIDHGYAADEADAVVKALDAGCDVALGDDIYRRHIPALVRKRRLAEAKVNESARRVLRVKKALGLFENPYRSLDPDRRKYVVRRPDMVALAREAARKSIVLLKNKNDLLPLPRTGKSLAFIGPYVPDTAQALGAWALDGEPERAVSLEQGVRAALGPGAPCSFTRGCAPEDAIPGGVEAAVRAVQDADVAVLYLGEPERMSGESASTTSIVIPPCQQDLAEAVAATGKPLVVILKHGRALALSGAVRAADAILCSWFLGSESGNALADLLFGDFSPQGRLPVSFPQASGQEPFYYDHRSTGRPQSDAIAAFKARYTEVSNEPLFAFGHGLTYSTVEYGETLVSAPRPTRNRVVKISAQLLNKGRRAAHETAQLYVHERVAAITQPVRQLKGVQHVELAPGEAKMVEFTLRLPDLAHVHGNLADRADHGAYDVWIAPSAISGRKATFFLA</sequence>
<dbReference type="Gene3D" id="3.20.20.300">
    <property type="entry name" value="Glycoside hydrolase, family 3, N-terminal domain"/>
    <property type="match status" value="1"/>
</dbReference>
<dbReference type="SUPFAM" id="SSF52279">
    <property type="entry name" value="Beta-D-glucan exohydrolase, C-terminal domain"/>
    <property type="match status" value="1"/>
</dbReference>
<dbReference type="PANTHER" id="PTHR30620:SF16">
    <property type="entry name" value="LYSOSOMAL BETA GLUCOSIDASE"/>
    <property type="match status" value="1"/>
</dbReference>
<evidence type="ECO:0000256" key="5">
    <source>
        <dbReference type="ARBA" id="ARBA00022801"/>
    </source>
</evidence>
<dbReference type="SUPFAM" id="SSF51445">
    <property type="entry name" value="(Trans)glycosidases"/>
    <property type="match status" value="1"/>
</dbReference>
<dbReference type="PROSITE" id="PS00775">
    <property type="entry name" value="GLYCOSYL_HYDROL_F3"/>
    <property type="match status" value="1"/>
</dbReference>
<comment type="caution">
    <text evidence="9">The sequence shown here is derived from an EMBL/GenBank/DDBJ whole genome shotgun (WGS) entry which is preliminary data.</text>
</comment>
<dbReference type="InterPro" id="IPR001764">
    <property type="entry name" value="Glyco_hydro_3_N"/>
</dbReference>
<dbReference type="SMART" id="SM01217">
    <property type="entry name" value="Fn3_like"/>
    <property type="match status" value="1"/>
</dbReference>
<dbReference type="PRINTS" id="PR00133">
    <property type="entry name" value="GLHYDRLASE3"/>
</dbReference>
<keyword evidence="5 7" id="KW-0378">Hydrolase</keyword>
<dbReference type="InterPro" id="IPR002772">
    <property type="entry name" value="Glyco_hydro_3_C"/>
</dbReference>
<evidence type="ECO:0000256" key="4">
    <source>
        <dbReference type="ARBA" id="ARBA00022729"/>
    </source>
</evidence>
<evidence type="ECO:0000256" key="1">
    <source>
        <dbReference type="ARBA" id="ARBA00000448"/>
    </source>
</evidence>
<keyword evidence="6 7" id="KW-0326">Glycosidase</keyword>
<reference evidence="9" key="1">
    <citation type="journal article" date="2022" name="ISME J.">
        <title>Identification of active gaseous-alkane degraders at natural gas seeps.</title>
        <authorList>
            <person name="Farhan Ul Haque M."/>
            <person name="Hernandez M."/>
            <person name="Crombie A.T."/>
            <person name="Murrell J.C."/>
        </authorList>
    </citation>
    <scope>NUCLEOTIDE SEQUENCE</scope>
    <source>
        <strain evidence="9">PC2</strain>
    </source>
</reference>
<dbReference type="Pfam" id="PF01915">
    <property type="entry name" value="Glyco_hydro_3_C"/>
    <property type="match status" value="1"/>
</dbReference>
<comment type="catalytic activity">
    <reaction evidence="1">
        <text>Hydrolysis of terminal, non-reducing beta-D-glucosyl residues with release of beta-D-glucose.</text>
        <dbReference type="EC" id="3.2.1.21"/>
    </reaction>
</comment>
<evidence type="ECO:0000313" key="10">
    <source>
        <dbReference type="Proteomes" id="UP001139104"/>
    </source>
</evidence>
<dbReference type="Pfam" id="PF00933">
    <property type="entry name" value="Glyco_hydro_3"/>
    <property type="match status" value="1"/>
</dbReference>
<dbReference type="InterPro" id="IPR036962">
    <property type="entry name" value="Glyco_hydro_3_N_sf"/>
</dbReference>
<dbReference type="PANTHER" id="PTHR30620">
    <property type="entry name" value="PERIPLASMIC BETA-GLUCOSIDASE-RELATED"/>
    <property type="match status" value="1"/>
</dbReference>
<dbReference type="Pfam" id="PF14310">
    <property type="entry name" value="Fn3-like"/>
    <property type="match status" value="1"/>
</dbReference>
<dbReference type="InterPro" id="IPR013783">
    <property type="entry name" value="Ig-like_fold"/>
</dbReference>
<dbReference type="PROSITE" id="PS51318">
    <property type="entry name" value="TAT"/>
    <property type="match status" value="1"/>
</dbReference>
<evidence type="ECO:0000259" key="8">
    <source>
        <dbReference type="SMART" id="SM01217"/>
    </source>
</evidence>
<feature type="domain" description="Fibronectin type III-like" evidence="8">
    <location>
        <begin position="682"/>
        <end position="751"/>
    </location>
</feature>
<gene>
    <name evidence="9" type="ORF">K2U94_06820</name>
</gene>
<keyword evidence="10" id="KW-1185">Reference proteome</keyword>
<dbReference type="EC" id="3.2.1.21" evidence="3"/>
<evidence type="ECO:0000313" key="9">
    <source>
        <dbReference type="EMBL" id="MCI4682473.1"/>
    </source>
</evidence>
<dbReference type="InterPro" id="IPR051915">
    <property type="entry name" value="Cellulose_Degrad_GH3"/>
</dbReference>
<evidence type="ECO:0000256" key="3">
    <source>
        <dbReference type="ARBA" id="ARBA00012744"/>
    </source>
</evidence>
<name>A0ABS9Z4B7_9HYPH</name>
<dbReference type="GO" id="GO:0016787">
    <property type="term" value="F:hydrolase activity"/>
    <property type="evidence" value="ECO:0007669"/>
    <property type="project" value="UniProtKB-KW"/>
</dbReference>
<comment type="similarity">
    <text evidence="2 7">Belongs to the glycosyl hydrolase 3 family.</text>
</comment>
<keyword evidence="4" id="KW-0732">Signal</keyword>
<dbReference type="InterPro" id="IPR006311">
    <property type="entry name" value="TAT_signal"/>
</dbReference>
<dbReference type="Gene3D" id="3.40.50.1700">
    <property type="entry name" value="Glycoside hydrolase family 3 C-terminal domain"/>
    <property type="match status" value="1"/>
</dbReference>
<accession>A0ABS9Z4B7</accession>
<organism evidence="9 10">
    <name type="scientific">Candidatus Rhodoblastus alkanivorans</name>
    <dbReference type="NCBI Taxonomy" id="2954117"/>
    <lineage>
        <taxon>Bacteria</taxon>
        <taxon>Pseudomonadati</taxon>
        <taxon>Pseudomonadota</taxon>
        <taxon>Alphaproteobacteria</taxon>
        <taxon>Hyphomicrobiales</taxon>
        <taxon>Rhodoblastaceae</taxon>
        <taxon>Rhodoblastus</taxon>
    </lineage>
</organism>
<dbReference type="RefSeq" id="WP_243066482.1">
    <property type="nucleotide sequence ID" value="NZ_JAIVFK010000020.1"/>
</dbReference>
<dbReference type="Proteomes" id="UP001139104">
    <property type="component" value="Unassembled WGS sequence"/>
</dbReference>
<dbReference type="InterPro" id="IPR036881">
    <property type="entry name" value="Glyco_hydro_3_C_sf"/>
</dbReference>
<dbReference type="InterPro" id="IPR019800">
    <property type="entry name" value="Glyco_hydro_3_AS"/>
</dbReference>
<dbReference type="EMBL" id="JAIVFP010000001">
    <property type="protein sequence ID" value="MCI4682473.1"/>
    <property type="molecule type" value="Genomic_DNA"/>
</dbReference>
<dbReference type="InterPro" id="IPR026891">
    <property type="entry name" value="Fn3-like"/>
</dbReference>
<evidence type="ECO:0000256" key="7">
    <source>
        <dbReference type="RuleBase" id="RU361161"/>
    </source>
</evidence>
<proteinExistence type="inferred from homology"/>
<evidence type="ECO:0000256" key="6">
    <source>
        <dbReference type="ARBA" id="ARBA00023295"/>
    </source>
</evidence>